<proteinExistence type="predicted"/>
<evidence type="ECO:0000313" key="1">
    <source>
        <dbReference type="EMBL" id="KAJ8650453.1"/>
    </source>
</evidence>
<dbReference type="Proteomes" id="UP001234297">
    <property type="component" value="Chromosome 1"/>
</dbReference>
<evidence type="ECO:0000313" key="2">
    <source>
        <dbReference type="Proteomes" id="UP001234297"/>
    </source>
</evidence>
<gene>
    <name evidence="1" type="ORF">MRB53_003476</name>
</gene>
<keyword evidence="2" id="KW-1185">Reference proteome</keyword>
<name>A0ACC2MXR7_PERAE</name>
<accession>A0ACC2MXR7</accession>
<reference evidence="1 2" key="1">
    <citation type="journal article" date="2022" name="Hortic Res">
        <title>A haplotype resolved chromosomal level avocado genome allows analysis of novel avocado genes.</title>
        <authorList>
            <person name="Nath O."/>
            <person name="Fletcher S.J."/>
            <person name="Hayward A."/>
            <person name="Shaw L.M."/>
            <person name="Masouleh A.K."/>
            <person name="Furtado A."/>
            <person name="Henry R.J."/>
            <person name="Mitter N."/>
        </authorList>
    </citation>
    <scope>NUCLEOTIDE SEQUENCE [LARGE SCALE GENOMIC DNA]</scope>
    <source>
        <strain evidence="2">cv. Hass</strain>
    </source>
</reference>
<comment type="caution">
    <text evidence="1">The sequence shown here is derived from an EMBL/GenBank/DDBJ whole genome shotgun (WGS) entry which is preliminary data.</text>
</comment>
<dbReference type="EMBL" id="CM056809">
    <property type="protein sequence ID" value="KAJ8650453.1"/>
    <property type="molecule type" value="Genomic_DNA"/>
</dbReference>
<organism evidence="1 2">
    <name type="scientific">Persea americana</name>
    <name type="common">Avocado</name>
    <dbReference type="NCBI Taxonomy" id="3435"/>
    <lineage>
        <taxon>Eukaryota</taxon>
        <taxon>Viridiplantae</taxon>
        <taxon>Streptophyta</taxon>
        <taxon>Embryophyta</taxon>
        <taxon>Tracheophyta</taxon>
        <taxon>Spermatophyta</taxon>
        <taxon>Magnoliopsida</taxon>
        <taxon>Magnoliidae</taxon>
        <taxon>Laurales</taxon>
        <taxon>Lauraceae</taxon>
        <taxon>Persea</taxon>
    </lineage>
</organism>
<sequence length="434" mass="49414">MIKPLLFHVLSFHYYLQDMCKFLQLSGIKKQGNGIRFDMGDVLVGDQTAEMLMLSTSVLNIKWAIKGNPNFFLHLLSDFNSKHFVHELLEEQKLLALLHVLLYEKEAFLMVASRQLQTSYIIHSGDVRRNALLLGSTNKPAVQYETLLQDSSSSSSFSHLSCWVNALVSSASVATLCHGRRREKKVEQNLLERGMKREEQPGMMSLYTAAVTENASILTMLQSPNLVLTWTKMANIYLPCTPLQRWDIYGGYYIRLQNARGDTLLHVAARCGRIEVIEELLTDLTKLDDEERQADFQVLTASSKEGRIPLHEAILNDHTDVAMKLIQLQLGLPENKRKKPAEKYRRYKKGVIFCSREKNFRRIMDIFVATEDDRGTKVEDDSGDEQDPEPKCRCHVLEGTASLRKKTSAVCVGIYSFAIVDCYGFIHINTNGTW</sequence>
<protein>
    <submittedName>
        <fullName evidence="1">Uncharacterized protein</fullName>
    </submittedName>
</protein>